<evidence type="ECO:0000313" key="2">
    <source>
        <dbReference type="EMBL" id="KUK81371.1"/>
    </source>
</evidence>
<dbReference type="AlphaFoldDB" id="A0A124FYJ5"/>
<gene>
    <name evidence="2" type="ORF">XD94_0499</name>
</gene>
<reference evidence="3" key="1">
    <citation type="journal article" date="2015" name="MBio">
        <title>Genome-Resolved Metagenomic Analysis Reveals Roles for Candidate Phyla and Other Microbial Community Members in Biogeochemical Transformations in Oil Reservoirs.</title>
        <authorList>
            <person name="Hu P."/>
            <person name="Tom L."/>
            <person name="Singh A."/>
            <person name="Thomas B.C."/>
            <person name="Baker B.J."/>
            <person name="Piceno Y.M."/>
            <person name="Andersen G.L."/>
            <person name="Banfield J.F."/>
        </authorList>
    </citation>
    <scope>NUCLEOTIDE SEQUENCE [LARGE SCALE GENOMIC DNA]</scope>
</reference>
<dbReference type="EMBL" id="LGGP01000062">
    <property type="protein sequence ID" value="KUK81371.1"/>
    <property type="molecule type" value="Genomic_DNA"/>
</dbReference>
<evidence type="ECO:0008006" key="4">
    <source>
        <dbReference type="Google" id="ProtNLM"/>
    </source>
</evidence>
<evidence type="ECO:0000313" key="3">
    <source>
        <dbReference type="Proteomes" id="UP000054092"/>
    </source>
</evidence>
<name>A0A124FYJ5_9BACT</name>
<comment type="caution">
    <text evidence="2">The sequence shown here is derived from an EMBL/GenBank/DDBJ whole genome shotgun (WGS) entry which is preliminary data.</text>
</comment>
<accession>A0A124FYJ5</accession>
<evidence type="ECO:0000256" key="1">
    <source>
        <dbReference type="SAM" id="SignalP"/>
    </source>
</evidence>
<keyword evidence="1" id="KW-0732">Signal</keyword>
<feature type="signal peptide" evidence="1">
    <location>
        <begin position="1"/>
        <end position="19"/>
    </location>
</feature>
<protein>
    <recommendedName>
        <fullName evidence="4">Biopolymer transporter Tol</fullName>
    </recommendedName>
</protein>
<proteinExistence type="predicted"/>
<organism evidence="2 3">
    <name type="scientific">Mesotoga prima</name>
    <dbReference type="NCBI Taxonomy" id="1184387"/>
    <lineage>
        <taxon>Bacteria</taxon>
        <taxon>Thermotogati</taxon>
        <taxon>Thermotogota</taxon>
        <taxon>Thermotogae</taxon>
        <taxon>Kosmotogales</taxon>
        <taxon>Kosmotogaceae</taxon>
        <taxon>Mesotoga</taxon>
    </lineage>
</organism>
<feature type="chain" id="PRO_5007171878" description="Biopolymer transporter Tol" evidence="1">
    <location>
        <begin position="20"/>
        <end position="815"/>
    </location>
</feature>
<dbReference type="Proteomes" id="UP000054092">
    <property type="component" value="Unassembled WGS sequence"/>
</dbReference>
<dbReference type="SUPFAM" id="SSF69304">
    <property type="entry name" value="Tricorn protease N-terminal domain"/>
    <property type="match status" value="1"/>
</dbReference>
<sequence length="815" mass="90793">MRKTILLAAVALIAVTSLANKVLEFPNADIYYRKGFEEIAIHVGNVFESIRPKVVELVGNDPGRINIVLKDFGANTNGIAQAQNHKTIQIFVWPADTILSTRMNVSNLYRQLLMHEFTHIAHLTYTTGVPAFISRVLLGTELFSPQMFSPFIEGVTLFAESSNYFSEGRLNNPLWGKEMTYQNMKADSFAGLDYALSVSREDYRGGALYYNYIASFYDYLVRRFGIESVKEFHKEVSGRMPVIGVINASRIAFDETLDVLYDDWKEEVKSEAADYGTLNEVKTIKNGQILDMTKTENGVIFSYSVFGEASSWNGAVERGIEEYVDGGFSRRLSDFGAITLKWREGNIYLMTSVTERSTTLREIWSYRPPLSVRLLDKGMVTAFDIYNGRLIKALYDTKTGFSTIYFEEMQLTTIPWLIKDIIALEDGSLIMLLSKDGINGAIAKFTEGEFKIILQDPYLKGRGIDYNNGQIIFTSSYEEGFMDAFSVDVESGEVFRLTEGANLEKAVVLDSTVYGFGHSRQEKGMSIFTFDLQSSPYVVKEVEPDDFDPAAADYTEGNYLKKTFLHFLNPILRAPLVSYDGEHFSLGFLTLHLSHDSNHSMTLMPSFTFGTNKLSLTAEYSGQVFEGVNAILTVNLGVPEAPIASAGLSSELFQLPLNPSTRFRSHAYIGLDTSGGITTSVPLSLNGNLFSISLEPGIRLSNGKITPLLALDATFSPTLGTSVGLGVGFYEDFYWYINGAQLLYRINWGWSPLFFLKEMGVGIEVNGSNTNLDHSAMYLFVNVGSTIGLGDLFPKIGIQYSNSRLGLYLGLETRP</sequence>
<dbReference type="PATRIC" id="fig|1184387.3.peg.840"/>